<dbReference type="EMBL" id="BAAAMU010000136">
    <property type="protein sequence ID" value="GAA1684145.1"/>
    <property type="molecule type" value="Genomic_DNA"/>
</dbReference>
<dbReference type="Proteomes" id="UP001500064">
    <property type="component" value="Unassembled WGS sequence"/>
</dbReference>
<dbReference type="RefSeq" id="WP_346113754.1">
    <property type="nucleotide sequence ID" value="NZ_BAAAMU010000136.1"/>
</dbReference>
<organism evidence="1 2">
    <name type="scientific">Nonomuraea maheshkhaliensis</name>
    <dbReference type="NCBI Taxonomy" id="419590"/>
    <lineage>
        <taxon>Bacteria</taxon>
        <taxon>Bacillati</taxon>
        <taxon>Actinomycetota</taxon>
        <taxon>Actinomycetes</taxon>
        <taxon>Streptosporangiales</taxon>
        <taxon>Streptosporangiaceae</taxon>
        <taxon>Nonomuraea</taxon>
    </lineage>
</organism>
<accession>A0ABP4TA34</accession>
<dbReference type="Pfam" id="PF19562">
    <property type="entry name" value="DUF6084"/>
    <property type="match status" value="1"/>
</dbReference>
<name>A0ABP4TA34_9ACTN</name>
<dbReference type="InterPro" id="IPR045730">
    <property type="entry name" value="DUF6084"/>
</dbReference>
<sequence length="215" mass="24042">MPSEPPELSIEVEGVEPAAPAAVPALDFTLTLRAAGGHEVRSLTLATQIRIDATRRRYGERDKERLAELFGPPEEWSRNLSSLLWTQTVTQVPGFTGSAKARITVPCTYDFEVAAAKYFHGLEDGVAPLDFLFTGTVFYLDGGRLQAAHLPRRAEAAFAMPVRVWRELMERHFPGGAWVRLGREEFDRLYAYKVRHTLTGWDDVIRSLLAKGLTT</sequence>
<proteinExistence type="predicted"/>
<evidence type="ECO:0000313" key="1">
    <source>
        <dbReference type="EMBL" id="GAA1684145.1"/>
    </source>
</evidence>
<keyword evidence="2" id="KW-1185">Reference proteome</keyword>
<evidence type="ECO:0000313" key="2">
    <source>
        <dbReference type="Proteomes" id="UP001500064"/>
    </source>
</evidence>
<protein>
    <submittedName>
        <fullName evidence="1">DUF6084 family protein</fullName>
    </submittedName>
</protein>
<reference evidence="2" key="1">
    <citation type="journal article" date="2019" name="Int. J. Syst. Evol. Microbiol.">
        <title>The Global Catalogue of Microorganisms (GCM) 10K type strain sequencing project: providing services to taxonomists for standard genome sequencing and annotation.</title>
        <authorList>
            <consortium name="The Broad Institute Genomics Platform"/>
            <consortium name="The Broad Institute Genome Sequencing Center for Infectious Disease"/>
            <person name="Wu L."/>
            <person name="Ma J."/>
        </authorList>
    </citation>
    <scope>NUCLEOTIDE SEQUENCE [LARGE SCALE GENOMIC DNA]</scope>
    <source>
        <strain evidence="2">JCM 13929</strain>
    </source>
</reference>
<comment type="caution">
    <text evidence="1">The sequence shown here is derived from an EMBL/GenBank/DDBJ whole genome shotgun (WGS) entry which is preliminary data.</text>
</comment>
<gene>
    <name evidence="1" type="ORF">GCM10009733_095780</name>
</gene>